<dbReference type="OrthoDB" id="9803333at2"/>
<dbReference type="Gene3D" id="3.40.50.720">
    <property type="entry name" value="NAD(P)-binding Rossmann-like Domain"/>
    <property type="match status" value="1"/>
</dbReference>
<evidence type="ECO:0000256" key="1">
    <source>
        <dbReference type="ARBA" id="ARBA00006484"/>
    </source>
</evidence>
<name>A0A1U9K9H2_9BACL</name>
<dbReference type="PANTHER" id="PTHR24321:SF14">
    <property type="entry name" value="SHORT-CHAIN TYPE DEHYDROGENASE_REDUCTASE BLR2146-RELATED"/>
    <property type="match status" value="1"/>
</dbReference>
<comment type="similarity">
    <text evidence="1">Belongs to the short-chain dehydrogenases/reductases (SDR) family.</text>
</comment>
<dbReference type="PRINTS" id="PR00081">
    <property type="entry name" value="GDHRDH"/>
</dbReference>
<dbReference type="EMBL" id="CP019699">
    <property type="protein sequence ID" value="AQS56719.1"/>
    <property type="molecule type" value="Genomic_DNA"/>
</dbReference>
<dbReference type="KEGG" id="ntr:B0W44_14140"/>
<sequence length="207" mass="21974">MKTFVDQIRKSSGRHIDGIALVAGIDSASALTVKLNYFGTVEVLKGLRPLLASSNHPSAVIVTSSSTLNKGANSLIKTCIRGDEEKAVTIANRLERFGLGSKIYRSTKAALNSTVRRWSVDLDWAGSGIVLNAVAPGVIDTEAVRKRWSTHGKLLTTSLPQPLGSPGPVTSVVGLIAFLLSSENRFITGQVIFADGGTDTQTIRQTA</sequence>
<dbReference type="RefSeq" id="WP_077720583.1">
    <property type="nucleotide sequence ID" value="NZ_CP019699.1"/>
</dbReference>
<dbReference type="GO" id="GO:0016491">
    <property type="term" value="F:oxidoreductase activity"/>
    <property type="evidence" value="ECO:0007669"/>
    <property type="project" value="UniProtKB-KW"/>
</dbReference>
<accession>A0A1U9K9H2</accession>
<dbReference type="STRING" id="1471761.B0W44_14140"/>
<reference evidence="3 4" key="1">
    <citation type="journal article" date="2015" name="Int. J. Syst. Evol. Microbiol.">
        <title>Novibacillus thermophilus gen. nov., sp. nov., a Gram-staining-negative and moderately thermophilic member of the family Thermoactinomycetaceae.</title>
        <authorList>
            <person name="Yang G."/>
            <person name="Chen J."/>
            <person name="Zhou S."/>
        </authorList>
    </citation>
    <scope>NUCLEOTIDE SEQUENCE [LARGE SCALE GENOMIC DNA]</scope>
    <source>
        <strain evidence="3 4">SG-1</strain>
    </source>
</reference>
<evidence type="ECO:0000313" key="3">
    <source>
        <dbReference type="EMBL" id="AQS56719.1"/>
    </source>
</evidence>
<proteinExistence type="inferred from homology"/>
<dbReference type="Proteomes" id="UP000188603">
    <property type="component" value="Chromosome"/>
</dbReference>
<dbReference type="InterPro" id="IPR002347">
    <property type="entry name" value="SDR_fam"/>
</dbReference>
<evidence type="ECO:0000313" key="4">
    <source>
        <dbReference type="Proteomes" id="UP000188603"/>
    </source>
</evidence>
<gene>
    <name evidence="3" type="ORF">B0W44_14140</name>
</gene>
<evidence type="ECO:0000256" key="2">
    <source>
        <dbReference type="ARBA" id="ARBA00023002"/>
    </source>
</evidence>
<dbReference type="AlphaFoldDB" id="A0A1U9K9H2"/>
<protein>
    <recommendedName>
        <fullName evidence="5">Short-chain dehydrogenase</fullName>
    </recommendedName>
</protein>
<evidence type="ECO:0008006" key="5">
    <source>
        <dbReference type="Google" id="ProtNLM"/>
    </source>
</evidence>
<keyword evidence="4" id="KW-1185">Reference proteome</keyword>
<organism evidence="3 4">
    <name type="scientific">Novibacillus thermophilus</name>
    <dbReference type="NCBI Taxonomy" id="1471761"/>
    <lineage>
        <taxon>Bacteria</taxon>
        <taxon>Bacillati</taxon>
        <taxon>Bacillota</taxon>
        <taxon>Bacilli</taxon>
        <taxon>Bacillales</taxon>
        <taxon>Thermoactinomycetaceae</taxon>
        <taxon>Novibacillus</taxon>
    </lineage>
</organism>
<dbReference type="PANTHER" id="PTHR24321">
    <property type="entry name" value="DEHYDROGENASES, SHORT CHAIN"/>
    <property type="match status" value="1"/>
</dbReference>
<dbReference type="InterPro" id="IPR036291">
    <property type="entry name" value="NAD(P)-bd_dom_sf"/>
</dbReference>
<dbReference type="Pfam" id="PF13561">
    <property type="entry name" value="adh_short_C2"/>
    <property type="match status" value="1"/>
</dbReference>
<dbReference type="SUPFAM" id="SSF51735">
    <property type="entry name" value="NAD(P)-binding Rossmann-fold domains"/>
    <property type="match status" value="1"/>
</dbReference>
<keyword evidence="2" id="KW-0560">Oxidoreductase</keyword>